<evidence type="ECO:0000259" key="1">
    <source>
        <dbReference type="Pfam" id="PF22936"/>
    </source>
</evidence>
<dbReference type="AlphaFoldDB" id="A0A4Q9P8W5"/>
<evidence type="ECO:0000313" key="2">
    <source>
        <dbReference type="EMBL" id="TBU51039.1"/>
    </source>
</evidence>
<dbReference type="Proteomes" id="UP000292082">
    <property type="component" value="Unassembled WGS sequence"/>
</dbReference>
<name>A0A4Q9P8W5_9APHY</name>
<sequence length="81" mass="8718">MSPHRDLFISYEAITPKAVQAADDHTFRGVGRGDMYITVPNGDTTTRILLRDVLHAPAMGVTLVSVSRITKAGSSVSFRSG</sequence>
<reference evidence="2 3" key="1">
    <citation type="submission" date="2019-01" db="EMBL/GenBank/DDBJ databases">
        <title>Draft genome sequences of three monokaryotic isolates of the white-rot basidiomycete fungus Dichomitus squalens.</title>
        <authorList>
            <consortium name="DOE Joint Genome Institute"/>
            <person name="Lopez S.C."/>
            <person name="Andreopoulos B."/>
            <person name="Pangilinan J."/>
            <person name="Lipzen A."/>
            <person name="Riley R."/>
            <person name="Ahrendt S."/>
            <person name="Ng V."/>
            <person name="Barry K."/>
            <person name="Daum C."/>
            <person name="Grigoriev I.V."/>
            <person name="Hilden K.S."/>
            <person name="Makela M.R."/>
            <person name="de Vries R.P."/>
        </authorList>
    </citation>
    <scope>NUCLEOTIDE SEQUENCE [LARGE SCALE GENOMIC DNA]</scope>
    <source>
        <strain evidence="2 3">CBS 464.89</strain>
    </source>
</reference>
<gene>
    <name evidence="2" type="ORF">BD310DRAFT_835514</name>
</gene>
<dbReference type="InterPro" id="IPR054722">
    <property type="entry name" value="PolX-like_BBD"/>
</dbReference>
<dbReference type="Pfam" id="PF22936">
    <property type="entry name" value="Pol_BBD"/>
    <property type="match status" value="1"/>
</dbReference>
<accession>A0A4Q9P8W5</accession>
<organism evidence="2 3">
    <name type="scientific">Dichomitus squalens</name>
    <dbReference type="NCBI Taxonomy" id="114155"/>
    <lineage>
        <taxon>Eukaryota</taxon>
        <taxon>Fungi</taxon>
        <taxon>Dikarya</taxon>
        <taxon>Basidiomycota</taxon>
        <taxon>Agaricomycotina</taxon>
        <taxon>Agaricomycetes</taxon>
        <taxon>Polyporales</taxon>
        <taxon>Polyporaceae</taxon>
        <taxon>Dichomitus</taxon>
    </lineage>
</organism>
<feature type="domain" description="Retrovirus-related Pol polyprotein from transposon TNT 1-94-like beta-barrel" evidence="1">
    <location>
        <begin position="1"/>
        <end position="73"/>
    </location>
</feature>
<feature type="non-terminal residue" evidence="2">
    <location>
        <position position="81"/>
    </location>
</feature>
<proteinExistence type="predicted"/>
<dbReference type="EMBL" id="ML145430">
    <property type="protein sequence ID" value="TBU51039.1"/>
    <property type="molecule type" value="Genomic_DNA"/>
</dbReference>
<keyword evidence="3" id="KW-1185">Reference proteome</keyword>
<evidence type="ECO:0000313" key="3">
    <source>
        <dbReference type="Proteomes" id="UP000292082"/>
    </source>
</evidence>
<protein>
    <recommendedName>
        <fullName evidence="1">Retrovirus-related Pol polyprotein from transposon TNT 1-94-like beta-barrel domain-containing protein</fullName>
    </recommendedName>
</protein>